<dbReference type="AlphaFoldDB" id="A0AAW1MC99"/>
<dbReference type="PANTHER" id="PTHR45620:SF15">
    <property type="entry name" value="DIURETIC HORMONE 44 RECEPTOR 1-RELATED"/>
    <property type="match status" value="1"/>
</dbReference>
<dbReference type="Pfam" id="PF02793">
    <property type="entry name" value="HRM"/>
    <property type="match status" value="1"/>
</dbReference>
<evidence type="ECO:0000256" key="1">
    <source>
        <dbReference type="SAM" id="Phobius"/>
    </source>
</evidence>
<gene>
    <name evidence="3" type="ORF">QE152_g7137</name>
</gene>
<dbReference type="SMART" id="SM00008">
    <property type="entry name" value="HormR"/>
    <property type="match status" value="1"/>
</dbReference>
<evidence type="ECO:0000313" key="3">
    <source>
        <dbReference type="EMBL" id="KAK9745133.1"/>
    </source>
</evidence>
<dbReference type="GO" id="GO:0008036">
    <property type="term" value="F:diuretic hormone receptor activity"/>
    <property type="evidence" value="ECO:0007669"/>
    <property type="project" value="InterPro"/>
</dbReference>
<dbReference type="Proteomes" id="UP001458880">
    <property type="component" value="Unassembled WGS sequence"/>
</dbReference>
<keyword evidence="1" id="KW-0812">Transmembrane</keyword>
<evidence type="ECO:0000259" key="2">
    <source>
        <dbReference type="PROSITE" id="PS50227"/>
    </source>
</evidence>
<feature type="domain" description="G-protein coupled receptors family 2 profile 1" evidence="2">
    <location>
        <begin position="66"/>
        <end position="143"/>
    </location>
</feature>
<comment type="caution">
    <text evidence="3">The sequence shown here is derived from an EMBL/GenBank/DDBJ whole genome shotgun (WGS) entry which is preliminary data.</text>
</comment>
<keyword evidence="1" id="KW-1133">Transmembrane helix</keyword>
<proteinExistence type="predicted"/>
<dbReference type="PRINTS" id="PR01127">
    <property type="entry name" value="DIUHORMONER"/>
</dbReference>
<dbReference type="InterPro" id="IPR036445">
    <property type="entry name" value="GPCR_2_extracell_dom_sf"/>
</dbReference>
<dbReference type="InterPro" id="IPR050332">
    <property type="entry name" value="GPCR_2"/>
</dbReference>
<keyword evidence="1" id="KW-0472">Membrane</keyword>
<dbReference type="PROSITE" id="PS50227">
    <property type="entry name" value="G_PROTEIN_RECEP_F2_3"/>
    <property type="match status" value="1"/>
</dbReference>
<feature type="transmembrane region" description="Helical" evidence="1">
    <location>
        <begin position="155"/>
        <end position="175"/>
    </location>
</feature>
<dbReference type="InterPro" id="IPR001879">
    <property type="entry name" value="GPCR_2_extracellular_dom"/>
</dbReference>
<accession>A0AAW1MC99</accession>
<evidence type="ECO:0000313" key="4">
    <source>
        <dbReference type="Proteomes" id="UP001458880"/>
    </source>
</evidence>
<organism evidence="3 4">
    <name type="scientific">Popillia japonica</name>
    <name type="common">Japanese beetle</name>
    <dbReference type="NCBI Taxonomy" id="7064"/>
    <lineage>
        <taxon>Eukaryota</taxon>
        <taxon>Metazoa</taxon>
        <taxon>Ecdysozoa</taxon>
        <taxon>Arthropoda</taxon>
        <taxon>Hexapoda</taxon>
        <taxon>Insecta</taxon>
        <taxon>Pterygota</taxon>
        <taxon>Neoptera</taxon>
        <taxon>Endopterygota</taxon>
        <taxon>Coleoptera</taxon>
        <taxon>Polyphaga</taxon>
        <taxon>Scarabaeiformia</taxon>
        <taxon>Scarabaeidae</taxon>
        <taxon>Rutelinae</taxon>
        <taxon>Popillia</taxon>
    </lineage>
</organism>
<sequence length="178" mass="20592">MEHRLPHNLNKLFHFVQDWQWMVTLKGSRTGTILTLAMDGYIERIEDGYDTHVEKILAQINDSHIVCEIKKKFSRPSNGCDVAFDSVLCWPRPQTPPNTLAVLPCFSQLNGIHYDTRNNASRFCFPNGTWDQYTDYTNCTELMLEGIDVELTTTIYFVGYAISLVGLIIAVYIFWRFK</sequence>
<dbReference type="SUPFAM" id="SSF111418">
    <property type="entry name" value="Hormone receptor domain"/>
    <property type="match status" value="1"/>
</dbReference>
<dbReference type="GO" id="GO:0005886">
    <property type="term" value="C:plasma membrane"/>
    <property type="evidence" value="ECO:0007669"/>
    <property type="project" value="TreeGrafter"/>
</dbReference>
<reference evidence="3 4" key="1">
    <citation type="journal article" date="2024" name="BMC Genomics">
        <title>De novo assembly and annotation of Popillia japonica's genome with initial clues to its potential as an invasive pest.</title>
        <authorList>
            <person name="Cucini C."/>
            <person name="Boschi S."/>
            <person name="Funari R."/>
            <person name="Cardaioli E."/>
            <person name="Iannotti N."/>
            <person name="Marturano G."/>
            <person name="Paoli F."/>
            <person name="Bruttini M."/>
            <person name="Carapelli A."/>
            <person name="Frati F."/>
            <person name="Nardi F."/>
        </authorList>
    </citation>
    <scope>NUCLEOTIDE SEQUENCE [LARGE SCALE GENOMIC DNA]</scope>
    <source>
        <strain evidence="3">DMR45628</strain>
    </source>
</reference>
<dbReference type="PANTHER" id="PTHR45620">
    <property type="entry name" value="PDF RECEPTOR-LIKE PROTEIN-RELATED"/>
    <property type="match status" value="1"/>
</dbReference>
<keyword evidence="3" id="KW-0675">Receptor</keyword>
<dbReference type="GO" id="GO:0008528">
    <property type="term" value="F:G protein-coupled peptide receptor activity"/>
    <property type="evidence" value="ECO:0007669"/>
    <property type="project" value="TreeGrafter"/>
</dbReference>
<protein>
    <submittedName>
        <fullName evidence="3">Hormone receptor domain</fullName>
    </submittedName>
</protein>
<dbReference type="InterPro" id="IPR002001">
    <property type="entry name" value="GPCR_2_diuretic_rcpt"/>
</dbReference>
<dbReference type="EMBL" id="JASPKY010000051">
    <property type="protein sequence ID" value="KAK9745133.1"/>
    <property type="molecule type" value="Genomic_DNA"/>
</dbReference>
<dbReference type="GO" id="GO:0017046">
    <property type="term" value="F:peptide hormone binding"/>
    <property type="evidence" value="ECO:0007669"/>
    <property type="project" value="TreeGrafter"/>
</dbReference>
<keyword evidence="4" id="KW-1185">Reference proteome</keyword>
<dbReference type="Gene3D" id="4.10.1240.10">
    <property type="entry name" value="GPCR, family 2, extracellular hormone receptor domain"/>
    <property type="match status" value="1"/>
</dbReference>
<name>A0AAW1MC99_POPJA</name>
<dbReference type="GO" id="GO:0007188">
    <property type="term" value="P:adenylate cyclase-modulating G protein-coupled receptor signaling pathway"/>
    <property type="evidence" value="ECO:0007669"/>
    <property type="project" value="TreeGrafter"/>
</dbReference>